<feature type="compositionally biased region" description="Low complexity" evidence="1">
    <location>
        <begin position="574"/>
        <end position="593"/>
    </location>
</feature>
<dbReference type="RefSeq" id="WP_386053976.1">
    <property type="nucleotide sequence ID" value="NZ_JBHTKH010000013.1"/>
</dbReference>
<gene>
    <name evidence="4" type="ORF">ACFQ2V_16645</name>
</gene>
<proteinExistence type="predicted"/>
<dbReference type="Proteomes" id="UP001597046">
    <property type="component" value="Unassembled WGS sequence"/>
</dbReference>
<organism evidence="4 5">
    <name type="scientific">Terrabacter terrigena</name>
    <dbReference type="NCBI Taxonomy" id="574718"/>
    <lineage>
        <taxon>Bacteria</taxon>
        <taxon>Bacillati</taxon>
        <taxon>Actinomycetota</taxon>
        <taxon>Actinomycetes</taxon>
        <taxon>Micrococcales</taxon>
        <taxon>Intrasporangiaceae</taxon>
        <taxon>Terrabacter</taxon>
    </lineage>
</organism>
<feature type="transmembrane region" description="Helical" evidence="2">
    <location>
        <begin position="220"/>
        <end position="238"/>
    </location>
</feature>
<sequence>MTRRRWRITLLAALATLAAIFPITTLFADAGWLPQAVFVVALVAGLGLVARGLTRSRLLVVAVQVLVTTYVILARWTGDSFWFGLPTPTTLEAANSLGLQALETVQRYTAPAPLNDGVTFCLIVAIAAVAIAVDAMAATWRSPAAAGLPLLTAYLITAANGQAALALRFFVVPVALWLVMLHTTARAQFGRWGTASANEQSEIDEAANDRDALRSFTAGALKLGAIGVVVALLVPAITPHFPPRYLTEGLGRSGDGGGEGSVGFNDTLDLARSLNNQDQSPVLSYTTTAFTRAPLRVLATSYYSRGQWLVVGSGGNRPDNPSPLPPASQRRDYVMTVTDNTLAAPRIAAPYPVVAVAMEGTPWTIDPVTRDVRVGKAVASYRVTYADLAPSPPQLRQSGAPDSPDITEDDLSIPDRSRDLVQRWSDEVTRGTDNPLDRAIAIQSHLRDTSRYTYTLDLGEQPRDAQGRLLEPIQAFYQTRRGYCVQFATAMIMMARAQGIPSRMAIGFLPGLPSGDSHYTVRASDAHAWPELYFQGYGWLRFEPTPGSRSGTPPPYAVLGPGGGSTGGGRDVDSATTGTGSTKTPTTSATRTAVPAPQDVSLLDSIGAAFSLRNVVTALALLLGLLAAFIMPITAWWLRLRRRRAAVTQQELIEAEWQDLTSHLGDLGLTAPEGVTLRQLHRRYVTDGHLDEENASAMSRVTATLERSRYDRPERTSPQEAIRLHHDIQSIRRQVGRTRAWQTRVKGFLWPEAAVSFWRALPDRLLTLRRR</sequence>
<name>A0ABW3N2H2_9MICO</name>
<dbReference type="Pfam" id="PF01841">
    <property type="entry name" value="Transglut_core"/>
    <property type="match status" value="1"/>
</dbReference>
<feature type="transmembrane region" description="Helical" evidence="2">
    <location>
        <begin position="163"/>
        <end position="181"/>
    </location>
</feature>
<feature type="compositionally biased region" description="Gly residues" evidence="1">
    <location>
        <begin position="560"/>
        <end position="569"/>
    </location>
</feature>
<dbReference type="Gene3D" id="3.10.620.30">
    <property type="match status" value="1"/>
</dbReference>
<dbReference type="InterPro" id="IPR052901">
    <property type="entry name" value="Bact_TGase-like"/>
</dbReference>
<accession>A0ABW3N2H2</accession>
<protein>
    <submittedName>
        <fullName evidence="4">TransglutaminaseTgpA domain-containing protein</fullName>
    </submittedName>
</protein>
<evidence type="ECO:0000313" key="4">
    <source>
        <dbReference type="EMBL" id="MFD1055944.1"/>
    </source>
</evidence>
<feature type="domain" description="Transglutaminase-like" evidence="3">
    <location>
        <begin position="476"/>
        <end position="546"/>
    </location>
</feature>
<evidence type="ECO:0000256" key="2">
    <source>
        <dbReference type="SAM" id="Phobius"/>
    </source>
</evidence>
<dbReference type="SMART" id="SM00460">
    <property type="entry name" value="TGc"/>
    <property type="match status" value="1"/>
</dbReference>
<keyword evidence="5" id="KW-1185">Reference proteome</keyword>
<dbReference type="SUPFAM" id="SSF54001">
    <property type="entry name" value="Cysteine proteinases"/>
    <property type="match status" value="1"/>
</dbReference>
<dbReference type="PANTHER" id="PTHR42736:SF1">
    <property type="entry name" value="PROTEIN-GLUTAMINE GAMMA-GLUTAMYLTRANSFERASE"/>
    <property type="match status" value="1"/>
</dbReference>
<evidence type="ECO:0000256" key="1">
    <source>
        <dbReference type="SAM" id="MobiDB-lite"/>
    </source>
</evidence>
<keyword evidence="2" id="KW-1133">Transmembrane helix</keyword>
<evidence type="ECO:0000313" key="5">
    <source>
        <dbReference type="Proteomes" id="UP001597046"/>
    </source>
</evidence>
<feature type="transmembrane region" description="Helical" evidence="2">
    <location>
        <begin position="117"/>
        <end position="133"/>
    </location>
</feature>
<feature type="transmembrane region" description="Helical" evidence="2">
    <location>
        <begin position="140"/>
        <end position="157"/>
    </location>
</feature>
<evidence type="ECO:0000259" key="3">
    <source>
        <dbReference type="SMART" id="SM00460"/>
    </source>
</evidence>
<keyword evidence="2" id="KW-0812">Transmembrane</keyword>
<feature type="region of interest" description="Disordered" evidence="1">
    <location>
        <begin position="545"/>
        <end position="593"/>
    </location>
</feature>
<keyword evidence="2" id="KW-0472">Membrane</keyword>
<dbReference type="InterPro" id="IPR038765">
    <property type="entry name" value="Papain-like_cys_pep_sf"/>
</dbReference>
<feature type="transmembrane region" description="Helical" evidence="2">
    <location>
        <begin position="57"/>
        <end position="76"/>
    </location>
</feature>
<comment type="caution">
    <text evidence="4">The sequence shown here is derived from an EMBL/GenBank/DDBJ whole genome shotgun (WGS) entry which is preliminary data.</text>
</comment>
<dbReference type="InterPro" id="IPR002931">
    <property type="entry name" value="Transglutaminase-like"/>
</dbReference>
<feature type="region of interest" description="Disordered" evidence="1">
    <location>
        <begin position="389"/>
        <end position="412"/>
    </location>
</feature>
<feature type="transmembrane region" description="Helical" evidence="2">
    <location>
        <begin position="615"/>
        <end position="638"/>
    </location>
</feature>
<dbReference type="InterPro" id="IPR021878">
    <property type="entry name" value="TgpA_N"/>
</dbReference>
<reference evidence="5" key="1">
    <citation type="journal article" date="2019" name="Int. J. Syst. Evol. Microbiol.">
        <title>The Global Catalogue of Microorganisms (GCM) 10K type strain sequencing project: providing services to taxonomists for standard genome sequencing and annotation.</title>
        <authorList>
            <consortium name="The Broad Institute Genomics Platform"/>
            <consortium name="The Broad Institute Genome Sequencing Center for Infectious Disease"/>
            <person name="Wu L."/>
            <person name="Ma J."/>
        </authorList>
    </citation>
    <scope>NUCLEOTIDE SEQUENCE [LARGE SCALE GENOMIC DNA]</scope>
    <source>
        <strain evidence="5">CCUG 57508</strain>
    </source>
</reference>
<dbReference type="Pfam" id="PF11992">
    <property type="entry name" value="TgpA_N"/>
    <property type="match status" value="1"/>
</dbReference>
<dbReference type="EMBL" id="JBHTKH010000013">
    <property type="protein sequence ID" value="MFD1055944.1"/>
    <property type="molecule type" value="Genomic_DNA"/>
</dbReference>
<dbReference type="PANTHER" id="PTHR42736">
    <property type="entry name" value="PROTEIN-GLUTAMINE GAMMA-GLUTAMYLTRANSFERASE"/>
    <property type="match status" value="1"/>
</dbReference>
<feature type="transmembrane region" description="Helical" evidence="2">
    <location>
        <begin position="32"/>
        <end position="50"/>
    </location>
</feature>